<feature type="transmembrane region" description="Helical" evidence="5">
    <location>
        <begin position="236"/>
        <end position="253"/>
    </location>
</feature>
<proteinExistence type="predicted"/>
<evidence type="ECO:0000313" key="7">
    <source>
        <dbReference type="EMBL" id="PNR51523.1"/>
    </source>
</evidence>
<evidence type="ECO:0000256" key="4">
    <source>
        <dbReference type="ARBA" id="ARBA00023136"/>
    </source>
</evidence>
<dbReference type="GO" id="GO:0016020">
    <property type="term" value="C:membrane"/>
    <property type="evidence" value="ECO:0007669"/>
    <property type="project" value="UniProtKB-SubCell"/>
</dbReference>
<dbReference type="PaxDb" id="3218-PP1S2_161V6.1"/>
<name>A0A2K1KCL4_PHYPA</name>
<sequence>MEEAFRKEDFDVGVKSMEMRQTPPFEIAIVIDSKNLESKSHEFGGDVVGHLITELSNAGLIVEKVDGANFLTFLKIGAPVDVIGREASRLKLRKPTNVGLDVVFDWERRDSFVRQPLGDALFSWTERYQCIISIIDSVYGPDNVPLVKKLQDGGVIKEVMALHQEQQRQWLLKHWALRFMDLTRQPLDVLSAYFGAKVAIYFAFLGMYTRWLLFPAALGIFLHFTDQGPMEPAVPPIYAMIVVIWAVVFLQFWRRQNAALQNKWGLSYESEEIQTIKSLTREQRGVLLQKTSQQQAYGANVSEQEAQILGREEWLSRIRSVKNSMIAVTCILCVQFPFELLYAHLNKYAPNDIIKYIFTGVYLLIVQYLTKIGGQVGIALTKSEHLVSKEAAANSMIYKVFGLYFFQSYIGLFYQAILHKDFNTLRSMLAQRLIVSQLMSNVVEDLIPYMTYRWTEYKAMKADAQIKKDMGEKPHDSHDTHSLSVEKEFYSPKYEASVGNEFEDGLFDDFLELAVQFGMVTMFASAYPLVAMFAFMNNLVEIRSDALKLLVTMRRPAPRRPASIGAWLTIFQNLGVVAIVTNCALLVCLYDDAGRWKIEPGLAAILLLEHLLLLAKFGFSWFVPEEPAWIKARRIKKAFIQDHVSHRLLEMLEKNTEDEILHDIQNPMLG</sequence>
<accession>A0A2K1KCL4</accession>
<dbReference type="KEGG" id="ppp:112284292"/>
<dbReference type="GO" id="GO:1902476">
    <property type="term" value="P:chloride transmembrane transport"/>
    <property type="evidence" value="ECO:0000318"/>
    <property type="project" value="GO_Central"/>
</dbReference>
<dbReference type="STRING" id="3218.A0A2K1KCL4"/>
<dbReference type="Proteomes" id="UP000006727">
    <property type="component" value="Chromosome 7"/>
</dbReference>
<keyword evidence="3 5" id="KW-1133">Transmembrane helix</keyword>
<evidence type="ECO:0000256" key="5">
    <source>
        <dbReference type="SAM" id="Phobius"/>
    </source>
</evidence>
<reference evidence="7 9" key="1">
    <citation type="journal article" date="2008" name="Science">
        <title>The Physcomitrella genome reveals evolutionary insights into the conquest of land by plants.</title>
        <authorList>
            <person name="Rensing S."/>
            <person name="Lang D."/>
            <person name="Zimmer A."/>
            <person name="Terry A."/>
            <person name="Salamov A."/>
            <person name="Shapiro H."/>
            <person name="Nishiyama T."/>
            <person name="Perroud P.-F."/>
            <person name="Lindquist E."/>
            <person name="Kamisugi Y."/>
            <person name="Tanahashi T."/>
            <person name="Sakakibara K."/>
            <person name="Fujita T."/>
            <person name="Oishi K."/>
            <person name="Shin-I T."/>
            <person name="Kuroki Y."/>
            <person name="Toyoda A."/>
            <person name="Suzuki Y."/>
            <person name="Hashimoto A."/>
            <person name="Yamaguchi K."/>
            <person name="Sugano A."/>
            <person name="Kohara Y."/>
            <person name="Fujiyama A."/>
            <person name="Anterola A."/>
            <person name="Aoki S."/>
            <person name="Ashton N."/>
            <person name="Barbazuk W.B."/>
            <person name="Barker E."/>
            <person name="Bennetzen J."/>
            <person name="Bezanilla M."/>
            <person name="Blankenship R."/>
            <person name="Cho S.H."/>
            <person name="Dutcher S."/>
            <person name="Estelle M."/>
            <person name="Fawcett J.A."/>
            <person name="Gundlach H."/>
            <person name="Hanada K."/>
            <person name="Heyl A."/>
            <person name="Hicks K.A."/>
            <person name="Hugh J."/>
            <person name="Lohr M."/>
            <person name="Mayer K."/>
            <person name="Melkozernov A."/>
            <person name="Murata T."/>
            <person name="Nelson D."/>
            <person name="Pils B."/>
            <person name="Prigge M."/>
            <person name="Reiss B."/>
            <person name="Renner T."/>
            <person name="Rombauts S."/>
            <person name="Rushton P."/>
            <person name="Sanderfoot A."/>
            <person name="Schween G."/>
            <person name="Shiu S.-H."/>
            <person name="Stueber K."/>
            <person name="Theodoulou F.L."/>
            <person name="Tu H."/>
            <person name="Van de Peer Y."/>
            <person name="Verrier P.J."/>
            <person name="Waters E."/>
            <person name="Wood A."/>
            <person name="Yang L."/>
            <person name="Cove D."/>
            <person name="Cuming A."/>
            <person name="Hasebe M."/>
            <person name="Lucas S."/>
            <person name="Mishler D.B."/>
            <person name="Reski R."/>
            <person name="Grigoriev I."/>
            <person name="Quatrano R.S."/>
            <person name="Boore J.L."/>
        </authorList>
    </citation>
    <scope>NUCLEOTIDE SEQUENCE [LARGE SCALE GENOMIC DNA]</scope>
    <source>
        <strain evidence="8 9">cv. Gransden 2004</strain>
    </source>
</reference>
<protein>
    <recommendedName>
        <fullName evidence="6">Anoctamin transmembrane domain-containing protein</fullName>
    </recommendedName>
</protein>
<dbReference type="Pfam" id="PF04547">
    <property type="entry name" value="Anoctamin"/>
    <property type="match status" value="1"/>
</dbReference>
<dbReference type="Gramene" id="Pp3c7_22640V3.1">
    <property type="protein sequence ID" value="Pp3c7_22640V3.1"/>
    <property type="gene ID" value="Pp3c7_22640"/>
</dbReference>
<evidence type="ECO:0000256" key="3">
    <source>
        <dbReference type="ARBA" id="ARBA00022989"/>
    </source>
</evidence>
<comment type="subcellular location">
    <subcellularLocation>
        <location evidence="1">Membrane</location>
        <topology evidence="1">Multi-pass membrane protein</topology>
    </subcellularLocation>
</comment>
<dbReference type="Gramene" id="Pp3c7_22640V3.2">
    <property type="protein sequence ID" value="Pp3c7_22640V3.2"/>
    <property type="gene ID" value="Pp3c7_22640"/>
</dbReference>
<dbReference type="PANTHER" id="PTHR12308:SF73">
    <property type="entry name" value="ANOCTAMIN"/>
    <property type="match status" value="1"/>
</dbReference>
<dbReference type="EnsemblPlants" id="Pp3c7_22640V3.2">
    <property type="protein sequence ID" value="Pp3c7_22640V3.2"/>
    <property type="gene ID" value="Pp3c7_22640"/>
</dbReference>
<evidence type="ECO:0000313" key="8">
    <source>
        <dbReference type="EnsemblPlants" id="Pp3c7_22640V3.1"/>
    </source>
</evidence>
<dbReference type="AlphaFoldDB" id="A0A2K1KCL4"/>
<gene>
    <name evidence="8" type="primary">LOC112284292</name>
    <name evidence="7" type="ORF">PHYPA_010710</name>
</gene>
<dbReference type="InterPro" id="IPR049452">
    <property type="entry name" value="Anoctamin_TM"/>
</dbReference>
<dbReference type="OrthoDB" id="296386at2759"/>
<feature type="transmembrane region" description="Helical" evidence="5">
    <location>
        <begin position="357"/>
        <end position="380"/>
    </location>
</feature>
<dbReference type="EMBL" id="ABEU02000007">
    <property type="protein sequence ID" value="PNR51523.1"/>
    <property type="molecule type" value="Genomic_DNA"/>
</dbReference>
<feature type="transmembrane region" description="Helical" evidence="5">
    <location>
        <begin position="198"/>
        <end position="224"/>
    </location>
</feature>
<dbReference type="EnsemblPlants" id="Pp3c7_22640V3.1">
    <property type="protein sequence ID" value="Pp3c7_22640V3.1"/>
    <property type="gene ID" value="Pp3c7_22640"/>
</dbReference>
<feature type="transmembrane region" description="Helical" evidence="5">
    <location>
        <begin position="513"/>
        <end position="535"/>
    </location>
</feature>
<feature type="domain" description="Anoctamin transmembrane" evidence="6">
    <location>
        <begin position="192"/>
        <end position="634"/>
    </location>
</feature>
<feature type="transmembrane region" description="Helical" evidence="5">
    <location>
        <begin position="602"/>
        <end position="623"/>
    </location>
</feature>
<feature type="transmembrane region" description="Helical" evidence="5">
    <location>
        <begin position="401"/>
        <end position="418"/>
    </location>
</feature>
<organism evidence="7">
    <name type="scientific">Physcomitrium patens</name>
    <name type="common">Spreading-leaved earth moss</name>
    <name type="synonym">Physcomitrella patens</name>
    <dbReference type="NCBI Taxonomy" id="3218"/>
    <lineage>
        <taxon>Eukaryota</taxon>
        <taxon>Viridiplantae</taxon>
        <taxon>Streptophyta</taxon>
        <taxon>Embryophyta</taxon>
        <taxon>Bryophyta</taxon>
        <taxon>Bryophytina</taxon>
        <taxon>Bryopsida</taxon>
        <taxon>Funariidae</taxon>
        <taxon>Funariales</taxon>
        <taxon>Funariaceae</taxon>
        <taxon>Physcomitrium</taxon>
    </lineage>
</organism>
<evidence type="ECO:0000256" key="2">
    <source>
        <dbReference type="ARBA" id="ARBA00022692"/>
    </source>
</evidence>
<evidence type="ECO:0000259" key="6">
    <source>
        <dbReference type="Pfam" id="PF04547"/>
    </source>
</evidence>
<evidence type="ECO:0000313" key="9">
    <source>
        <dbReference type="Proteomes" id="UP000006727"/>
    </source>
</evidence>
<dbReference type="OMA" id="YENHRTA"/>
<reference evidence="7 9" key="2">
    <citation type="journal article" date="2018" name="Plant J.">
        <title>The Physcomitrella patens chromosome-scale assembly reveals moss genome structure and evolution.</title>
        <authorList>
            <person name="Lang D."/>
            <person name="Ullrich K.K."/>
            <person name="Murat F."/>
            <person name="Fuchs J."/>
            <person name="Jenkins J."/>
            <person name="Haas F.B."/>
            <person name="Piednoel M."/>
            <person name="Gundlach H."/>
            <person name="Van Bel M."/>
            <person name="Meyberg R."/>
            <person name="Vives C."/>
            <person name="Morata J."/>
            <person name="Symeonidi A."/>
            <person name="Hiss M."/>
            <person name="Muchero W."/>
            <person name="Kamisugi Y."/>
            <person name="Saleh O."/>
            <person name="Blanc G."/>
            <person name="Decker E.L."/>
            <person name="van Gessel N."/>
            <person name="Grimwood J."/>
            <person name="Hayes R.D."/>
            <person name="Graham S.W."/>
            <person name="Gunter L.E."/>
            <person name="McDaniel S.F."/>
            <person name="Hoernstein S.N.W."/>
            <person name="Larsson A."/>
            <person name="Li F.W."/>
            <person name="Perroud P.F."/>
            <person name="Phillips J."/>
            <person name="Ranjan P."/>
            <person name="Rokshar D.S."/>
            <person name="Rothfels C.J."/>
            <person name="Schneider L."/>
            <person name="Shu S."/>
            <person name="Stevenson D.W."/>
            <person name="Thummler F."/>
            <person name="Tillich M."/>
            <person name="Villarreal Aguilar J.C."/>
            <person name="Widiez T."/>
            <person name="Wong G.K."/>
            <person name="Wymore A."/>
            <person name="Zhang Y."/>
            <person name="Zimmer A.D."/>
            <person name="Quatrano R.S."/>
            <person name="Mayer K.F.X."/>
            <person name="Goodstein D."/>
            <person name="Casacuberta J.M."/>
            <person name="Vandepoele K."/>
            <person name="Reski R."/>
            <person name="Cuming A.C."/>
            <person name="Tuskan G.A."/>
            <person name="Maumus F."/>
            <person name="Salse J."/>
            <person name="Schmutz J."/>
            <person name="Rensing S.A."/>
        </authorList>
    </citation>
    <scope>NUCLEOTIDE SEQUENCE [LARGE SCALE GENOMIC DNA]</scope>
    <source>
        <strain evidence="8 9">cv. Gransden 2004</strain>
    </source>
</reference>
<keyword evidence="9" id="KW-1185">Reference proteome</keyword>
<reference evidence="8" key="3">
    <citation type="submission" date="2020-12" db="UniProtKB">
        <authorList>
            <consortium name="EnsemblPlants"/>
        </authorList>
    </citation>
    <scope>IDENTIFICATION</scope>
</reference>
<feature type="transmembrane region" description="Helical" evidence="5">
    <location>
        <begin position="564"/>
        <end position="590"/>
    </location>
</feature>
<evidence type="ECO:0000256" key="1">
    <source>
        <dbReference type="ARBA" id="ARBA00004141"/>
    </source>
</evidence>
<dbReference type="FunCoup" id="A0A2K1KCL4">
    <property type="interactions" value="2261"/>
</dbReference>
<keyword evidence="2 5" id="KW-0812">Transmembrane</keyword>
<feature type="transmembrane region" description="Helical" evidence="5">
    <location>
        <begin position="325"/>
        <end position="345"/>
    </location>
</feature>
<dbReference type="GO" id="GO:0005254">
    <property type="term" value="F:chloride channel activity"/>
    <property type="evidence" value="ECO:0000318"/>
    <property type="project" value="GO_Central"/>
</dbReference>
<keyword evidence="4 5" id="KW-0472">Membrane</keyword>
<dbReference type="PANTHER" id="PTHR12308">
    <property type="entry name" value="ANOCTAMIN"/>
    <property type="match status" value="1"/>
</dbReference>
<dbReference type="InterPro" id="IPR007632">
    <property type="entry name" value="Anoctamin"/>
</dbReference>